<accession>A0ABM1T850</accession>
<dbReference type="Proteomes" id="UP000694941">
    <property type="component" value="Unplaced"/>
</dbReference>
<dbReference type="PROSITE" id="PS00211">
    <property type="entry name" value="ABC_TRANSPORTER_1"/>
    <property type="match status" value="2"/>
</dbReference>
<comment type="similarity">
    <text evidence="1">Belongs to the ABC transporter superfamily. ABCF family. EF3 subfamily.</text>
</comment>
<dbReference type="Pfam" id="PF12848">
    <property type="entry name" value="ABC_tran_Xtn"/>
    <property type="match status" value="1"/>
</dbReference>
<dbReference type="InterPro" id="IPR003593">
    <property type="entry name" value="AAA+_ATPase"/>
</dbReference>
<dbReference type="InterPro" id="IPR050611">
    <property type="entry name" value="ABCF"/>
</dbReference>
<dbReference type="CDD" id="cd03221">
    <property type="entry name" value="ABCF_EF-3"/>
    <property type="match status" value="2"/>
</dbReference>
<protein>
    <submittedName>
        <fullName evidence="8">ATP-binding cassette sub-family F member 3-like</fullName>
    </submittedName>
</protein>
<feature type="domain" description="ABC transporter" evidence="6">
    <location>
        <begin position="497"/>
        <end position="712"/>
    </location>
</feature>
<dbReference type="RefSeq" id="XP_022252056.1">
    <property type="nucleotide sequence ID" value="XM_022396348.1"/>
</dbReference>
<organism evidence="7 8">
    <name type="scientific">Limulus polyphemus</name>
    <name type="common">Atlantic horseshoe crab</name>
    <dbReference type="NCBI Taxonomy" id="6850"/>
    <lineage>
        <taxon>Eukaryota</taxon>
        <taxon>Metazoa</taxon>
        <taxon>Ecdysozoa</taxon>
        <taxon>Arthropoda</taxon>
        <taxon>Chelicerata</taxon>
        <taxon>Merostomata</taxon>
        <taxon>Xiphosura</taxon>
        <taxon>Limulidae</taxon>
        <taxon>Limulus</taxon>
    </lineage>
</organism>
<evidence type="ECO:0000256" key="5">
    <source>
        <dbReference type="ARBA" id="ARBA00022990"/>
    </source>
</evidence>
<evidence type="ECO:0000259" key="6">
    <source>
        <dbReference type="PROSITE" id="PS50893"/>
    </source>
</evidence>
<dbReference type="Pfam" id="PF26051">
    <property type="entry name" value="PWI_ABCF3"/>
    <property type="match status" value="1"/>
</dbReference>
<dbReference type="PROSITE" id="PS50893">
    <property type="entry name" value="ABC_TRANSPORTER_2"/>
    <property type="match status" value="2"/>
</dbReference>
<keyword evidence="7" id="KW-1185">Reference proteome</keyword>
<reference evidence="8" key="1">
    <citation type="submission" date="2025-08" db="UniProtKB">
        <authorList>
            <consortium name="RefSeq"/>
        </authorList>
    </citation>
    <scope>IDENTIFICATION</scope>
    <source>
        <tissue evidence="8">Muscle</tissue>
    </source>
</reference>
<evidence type="ECO:0000313" key="7">
    <source>
        <dbReference type="Proteomes" id="UP000694941"/>
    </source>
</evidence>
<keyword evidence="5" id="KW-0007">Acetylation</keyword>
<evidence type="ECO:0000256" key="1">
    <source>
        <dbReference type="ARBA" id="ARBA00011054"/>
    </source>
</evidence>
<dbReference type="InterPro" id="IPR058770">
    <property type="entry name" value="PWI_ABCF3"/>
</dbReference>
<dbReference type="Pfam" id="PF00005">
    <property type="entry name" value="ABC_tran"/>
    <property type="match status" value="2"/>
</dbReference>
<keyword evidence="3" id="KW-0547">Nucleotide-binding</keyword>
<dbReference type="InterPro" id="IPR003439">
    <property type="entry name" value="ABC_transporter-like_ATP-bd"/>
</dbReference>
<evidence type="ECO:0000256" key="2">
    <source>
        <dbReference type="ARBA" id="ARBA00022737"/>
    </source>
</evidence>
<keyword evidence="4" id="KW-0067">ATP-binding</keyword>
<evidence type="ECO:0000256" key="3">
    <source>
        <dbReference type="ARBA" id="ARBA00022741"/>
    </source>
</evidence>
<dbReference type="InterPro" id="IPR017871">
    <property type="entry name" value="ABC_transporter-like_CS"/>
</dbReference>
<dbReference type="SMART" id="SM00382">
    <property type="entry name" value="AAA"/>
    <property type="match status" value="2"/>
</dbReference>
<dbReference type="PANTHER" id="PTHR19211">
    <property type="entry name" value="ATP-BINDING TRANSPORT PROTEIN-RELATED"/>
    <property type="match status" value="1"/>
</dbReference>
<evidence type="ECO:0000256" key="4">
    <source>
        <dbReference type="ARBA" id="ARBA00022840"/>
    </source>
</evidence>
<sequence>MDGTTEILTSVFPHMDQELYAYIEGVLDGSKDEFNSIEEVYDAVGEVLHEVAGENKNEEEIREICSQLLYALKGNLEEPDNKEHKVLDAPVHLGRMAEQFENNADEIKSIWMKQRDMVSQVDQRKLEKAEAKLKQKQEKRDTTDKPATNQLISNTEATASQSVSKKEIKLEAKGMNKTQDIRIENFDVAFGDKILLQGADLTLVNGRRYGLVGRNGIGKSTLLRMISMRQLMIPSHLSVLHVEQEVVGDDTLALQSVLECDEVRQRLLREEQELTARVNAAGSDGDDPLTNSRLAQVYAELEHIEADKAPARASVILAGLGFSATMQRKATREFSGGWRMRIALARALFSKPDILLLDEPTNMLDMKAIIWLETYLQNWPTTLLVVSHDRKFLDAVPTDIIHFHSHRLECYRGNYEVFVKTMTEKLKNQQREYEAQQQFKAHVQEFIDKFRYNAKRASLVQSKIKMLEKLPELKAVEKEAIVTLRFPDPEQLSPPVLQLDEVSFNYETSVSILSRVNLSANMQSRICIVGDNGSGKTTLLKLLTGELEPTGGFRHAHRNLKIGYFNQHHVDQLDMSVSSVEFLAGKFPGKSSEEYRRQLGRFGVTGDLSLQPIASLSGGQKSRVAFAAMSMLFPNFLILDEPTNHLDVETIEALGEALNKFTGGVVLVSHDEQLIQLVCKELWVCTEGTVHTIEGGFVEYRRAVENELAAQA</sequence>
<feature type="domain" description="ABC transporter" evidence="6">
    <location>
        <begin position="181"/>
        <end position="430"/>
    </location>
</feature>
<dbReference type="GeneID" id="106468042"/>
<gene>
    <name evidence="8" type="primary">LOC106468042</name>
</gene>
<name>A0ABM1T850_LIMPO</name>
<dbReference type="InterPro" id="IPR027417">
    <property type="entry name" value="P-loop_NTPase"/>
</dbReference>
<evidence type="ECO:0000313" key="8">
    <source>
        <dbReference type="RefSeq" id="XP_022252056.1"/>
    </source>
</evidence>
<dbReference type="InterPro" id="IPR032781">
    <property type="entry name" value="ABC_tran_Xtn"/>
</dbReference>
<proteinExistence type="inferred from homology"/>
<dbReference type="SUPFAM" id="SSF52540">
    <property type="entry name" value="P-loop containing nucleoside triphosphate hydrolases"/>
    <property type="match status" value="2"/>
</dbReference>
<dbReference type="Gene3D" id="3.40.50.300">
    <property type="entry name" value="P-loop containing nucleotide triphosphate hydrolases"/>
    <property type="match status" value="2"/>
</dbReference>
<keyword evidence="2" id="KW-0677">Repeat</keyword>
<dbReference type="PANTHER" id="PTHR19211:SF117">
    <property type="entry name" value="ATP-BINDING CASSETTE SUB-FAMILY F MEMBER 3"/>
    <property type="match status" value="1"/>
</dbReference>